<dbReference type="Gene3D" id="3.20.20.80">
    <property type="entry name" value="Glycosidases"/>
    <property type="match status" value="1"/>
</dbReference>
<dbReference type="InterPro" id="IPR059177">
    <property type="entry name" value="GH29D-like_dom"/>
</dbReference>
<keyword evidence="4" id="KW-0378">Hydrolase</keyword>
<organism evidence="10 11">
    <name type="scientific">Odoribacter splanchnicus</name>
    <dbReference type="NCBI Taxonomy" id="28118"/>
    <lineage>
        <taxon>Bacteria</taxon>
        <taxon>Pseudomonadati</taxon>
        <taxon>Bacteroidota</taxon>
        <taxon>Bacteroidia</taxon>
        <taxon>Bacteroidales</taxon>
        <taxon>Odoribacteraceae</taxon>
        <taxon>Odoribacter</taxon>
    </lineage>
</organism>
<gene>
    <name evidence="10" type="ORF">DWW57_16680</name>
</gene>
<dbReference type="InterPro" id="IPR008979">
    <property type="entry name" value="Galactose-bd-like_sf"/>
</dbReference>
<dbReference type="PANTHER" id="PTHR22600">
    <property type="entry name" value="BETA-HEXOSAMINIDASE"/>
    <property type="match status" value="1"/>
</dbReference>
<evidence type="ECO:0000259" key="8">
    <source>
        <dbReference type="Pfam" id="PF02838"/>
    </source>
</evidence>
<dbReference type="SUPFAM" id="SSF55545">
    <property type="entry name" value="beta-N-acetylhexosaminidase-like domain"/>
    <property type="match status" value="1"/>
</dbReference>
<dbReference type="EC" id="3.2.1.52" evidence="3"/>
<evidence type="ECO:0000256" key="2">
    <source>
        <dbReference type="ARBA" id="ARBA00006285"/>
    </source>
</evidence>
<comment type="similarity">
    <text evidence="2">Belongs to the glycosyl hydrolase 20 family.</text>
</comment>
<dbReference type="InterPro" id="IPR017853">
    <property type="entry name" value="GH"/>
</dbReference>
<dbReference type="Proteomes" id="UP000284243">
    <property type="component" value="Unassembled WGS sequence"/>
</dbReference>
<feature type="domain" description="Beta-hexosaminidase bacterial type N-terminal" evidence="8">
    <location>
        <begin position="42"/>
        <end position="174"/>
    </location>
</feature>
<reference evidence="10 11" key="1">
    <citation type="submission" date="2018-08" db="EMBL/GenBank/DDBJ databases">
        <title>A genome reference for cultivated species of the human gut microbiota.</title>
        <authorList>
            <person name="Zou Y."/>
            <person name="Xue W."/>
            <person name="Luo G."/>
        </authorList>
    </citation>
    <scope>NUCLEOTIDE SEQUENCE [LARGE SCALE GENOMIC DNA]</scope>
    <source>
        <strain evidence="10 11">AF16-14</strain>
    </source>
</reference>
<dbReference type="AlphaFoldDB" id="A0A412TKI1"/>
<feature type="domain" description="Glycoside hydrolase family 20 catalytic" evidence="7">
    <location>
        <begin position="177"/>
        <end position="519"/>
    </location>
</feature>
<dbReference type="InterPro" id="IPR029018">
    <property type="entry name" value="Hex-like_dom2"/>
</dbReference>
<comment type="caution">
    <text evidence="10">The sequence shown here is derived from an EMBL/GenBank/DDBJ whole genome shotgun (WGS) entry which is preliminary data.</text>
</comment>
<dbReference type="Pfam" id="PF00728">
    <property type="entry name" value="Glyco_hydro_20"/>
    <property type="match status" value="1"/>
</dbReference>
<dbReference type="InterPro" id="IPR015882">
    <property type="entry name" value="HEX_bac_N"/>
</dbReference>
<sequence>MLNVENRIQYMITFNSNVMIRNLFLLVVFLGCVSLRHVEAAIDIVPKPVKLVETDGRFDITSACSIVVNDDLKTCGELLADYLQPAMGYRLAVSNKAEKSKPAIRLSLDKSLKKLSEEAYRLEVTEWGVRIQGASEKGIFYGIQTLLQLLPVEIFQTEVQPVSWTVPGVQIEDYPRFGWRGFSLDVCRQVYSVDFIKNCIDWLAMHKMNVFHWHLTDDEGWRIEIKKYPELTRTGAWRGPNEKLKPTFCSGYYRYGGFYTQEQIREVVGYAAKRQVMIMPEIEVPGHSRAVAAAYPEILCDYIDPGKHELSQNSWCAANERGYEILGDILKEVAGLFPCPYIHIGGDEVEMEYWENCRRCTGLMKEKHFEKPAEVQNYFIHRVAELVEAAGKKMGGWSEIMDGGELPSGTVVFSWIGLDHGIAAARKGLPVVMMPGEYCYFDMGQTPLERGHYWAGMVPTEKAYAFNPLIPDSLKPAERKNVLGVEGAIWSEMMDRPAWHCEYQMFPRLCVTAEIGWTPQEQREWTDFKGRLDRSHYMRLYQKGIRFRVPFPEVTYQNGVLTAAAPYSGAVIRYTADGNEPTCFSPLYTGEIKTEQPENYRFKTFFTPHWGSIAVGIEKYLHPEMKVTTTIDAHPKCPAQLLADGNEKTFFRSNRRVKDGDTVLFEFEKPLDCRKITIKSGAYQTSHYIITHAIVEISTDGERFIRSGWFDAEGDSEVICTVPIKALRIVFTEPQYEERLVLQDLKIE</sequence>
<dbReference type="CDD" id="cd06563">
    <property type="entry name" value="GH20_chitobiase-like"/>
    <property type="match status" value="1"/>
</dbReference>
<evidence type="ECO:0000256" key="5">
    <source>
        <dbReference type="ARBA" id="ARBA00023295"/>
    </source>
</evidence>
<dbReference type="Gene3D" id="3.30.379.10">
    <property type="entry name" value="Chitobiase/beta-hexosaminidase domain 2-like"/>
    <property type="match status" value="1"/>
</dbReference>
<keyword evidence="5" id="KW-0326">Glycosidase</keyword>
<dbReference type="GO" id="GO:0005975">
    <property type="term" value="P:carbohydrate metabolic process"/>
    <property type="evidence" value="ECO:0007669"/>
    <property type="project" value="InterPro"/>
</dbReference>
<proteinExistence type="inferred from homology"/>
<dbReference type="SUPFAM" id="SSF81296">
    <property type="entry name" value="E set domains"/>
    <property type="match status" value="1"/>
</dbReference>
<protein>
    <recommendedName>
        <fullName evidence="3">beta-N-acetylhexosaminidase</fullName>
        <ecNumber evidence="3">3.2.1.52</ecNumber>
    </recommendedName>
</protein>
<dbReference type="SUPFAM" id="SSF49785">
    <property type="entry name" value="Galactose-binding domain-like"/>
    <property type="match status" value="1"/>
</dbReference>
<dbReference type="Pfam" id="PF13290">
    <property type="entry name" value="CHB_HEX_C_1"/>
    <property type="match status" value="1"/>
</dbReference>
<dbReference type="GO" id="GO:0004563">
    <property type="term" value="F:beta-N-acetylhexosaminidase activity"/>
    <property type="evidence" value="ECO:0007669"/>
    <property type="project" value="UniProtKB-EC"/>
</dbReference>
<dbReference type="Pfam" id="PF02838">
    <property type="entry name" value="Glyco_hydro_20b"/>
    <property type="match status" value="1"/>
</dbReference>
<evidence type="ECO:0000259" key="7">
    <source>
        <dbReference type="Pfam" id="PF00728"/>
    </source>
</evidence>
<evidence type="ECO:0000256" key="6">
    <source>
        <dbReference type="PIRSR" id="PIRSR625705-1"/>
    </source>
</evidence>
<dbReference type="InterPro" id="IPR025705">
    <property type="entry name" value="Beta_hexosaminidase_sua/sub"/>
</dbReference>
<feature type="active site" description="Proton donor" evidence="6">
    <location>
        <position position="348"/>
    </location>
</feature>
<evidence type="ECO:0000256" key="1">
    <source>
        <dbReference type="ARBA" id="ARBA00001231"/>
    </source>
</evidence>
<dbReference type="GO" id="GO:0030203">
    <property type="term" value="P:glycosaminoglycan metabolic process"/>
    <property type="evidence" value="ECO:0007669"/>
    <property type="project" value="TreeGrafter"/>
</dbReference>
<feature type="domain" description="GH29D-like beta-sandwich" evidence="9">
    <location>
        <begin position="555"/>
        <end position="605"/>
    </location>
</feature>
<dbReference type="PRINTS" id="PR00738">
    <property type="entry name" value="GLHYDRLASE20"/>
</dbReference>
<dbReference type="EMBL" id="QRYC01000034">
    <property type="protein sequence ID" value="RGU54273.1"/>
    <property type="molecule type" value="Genomic_DNA"/>
</dbReference>
<dbReference type="InterPro" id="IPR015883">
    <property type="entry name" value="Glyco_hydro_20_cat"/>
</dbReference>
<evidence type="ECO:0000313" key="10">
    <source>
        <dbReference type="EMBL" id="RGU54273.1"/>
    </source>
</evidence>
<evidence type="ECO:0000256" key="4">
    <source>
        <dbReference type="ARBA" id="ARBA00022801"/>
    </source>
</evidence>
<comment type="catalytic activity">
    <reaction evidence="1">
        <text>Hydrolysis of terminal non-reducing N-acetyl-D-hexosamine residues in N-acetyl-beta-D-hexosaminides.</text>
        <dbReference type="EC" id="3.2.1.52"/>
    </reaction>
</comment>
<dbReference type="PANTHER" id="PTHR22600:SF57">
    <property type="entry name" value="BETA-N-ACETYLHEXOSAMINIDASE"/>
    <property type="match status" value="1"/>
</dbReference>
<evidence type="ECO:0000259" key="9">
    <source>
        <dbReference type="Pfam" id="PF13290"/>
    </source>
</evidence>
<evidence type="ECO:0000256" key="3">
    <source>
        <dbReference type="ARBA" id="ARBA00012663"/>
    </source>
</evidence>
<name>A0A412TKI1_9BACT</name>
<dbReference type="Gene3D" id="2.60.120.260">
    <property type="entry name" value="Galactose-binding domain-like"/>
    <property type="match status" value="1"/>
</dbReference>
<evidence type="ECO:0000313" key="11">
    <source>
        <dbReference type="Proteomes" id="UP000284243"/>
    </source>
</evidence>
<dbReference type="PROSITE" id="PS51257">
    <property type="entry name" value="PROKAR_LIPOPROTEIN"/>
    <property type="match status" value="1"/>
</dbReference>
<dbReference type="InterPro" id="IPR014756">
    <property type="entry name" value="Ig_E-set"/>
</dbReference>
<accession>A0A412TKI1</accession>
<dbReference type="SUPFAM" id="SSF51445">
    <property type="entry name" value="(Trans)glycosidases"/>
    <property type="match status" value="1"/>
</dbReference>
<dbReference type="GO" id="GO:0016020">
    <property type="term" value="C:membrane"/>
    <property type="evidence" value="ECO:0007669"/>
    <property type="project" value="TreeGrafter"/>
</dbReference>